<feature type="compositionally biased region" description="Acidic residues" evidence="1">
    <location>
        <begin position="522"/>
        <end position="535"/>
    </location>
</feature>
<proteinExistence type="predicted"/>
<dbReference type="STRING" id="33114.A0A2G2VDX7"/>
<comment type="caution">
    <text evidence="2">The sequence shown here is derived from an EMBL/GenBank/DDBJ whole genome shotgun (WGS) entry which is preliminary data.</text>
</comment>
<protein>
    <submittedName>
        <fullName evidence="2">Protein SGT1-like protein</fullName>
    </submittedName>
</protein>
<dbReference type="InterPro" id="IPR010770">
    <property type="entry name" value="Ecd"/>
</dbReference>
<dbReference type="Proteomes" id="UP000224567">
    <property type="component" value="Unassembled WGS sequence"/>
</dbReference>
<dbReference type="Pfam" id="PF07093">
    <property type="entry name" value="SGT1"/>
    <property type="match status" value="1"/>
</dbReference>
<evidence type="ECO:0000256" key="1">
    <source>
        <dbReference type="SAM" id="MobiDB-lite"/>
    </source>
</evidence>
<name>A0A2G2VDX7_CAPBA</name>
<accession>A0A2G2VDX7</accession>
<sequence length="641" mass="72208">MSEHHPSTTSIFPGKSSVPSNDTVFFSIYPDFAFNLYIIPTTRTNQLHFLHTEILRFLSPYTSPYIYQHHPFSLTPTPSTPTTPPSLSGHLRYGDNIDDEWFVVFLLFQISHKFPDVSIQVYDSDGEFLLIESAYHLPKWVNPDSVPNRVFIRGGLLHIIPNSLLPGTPSVFDSVRLLSSGVGSEQSRAPEGVQKQLESRLREYPGRIEKNVHKVRVRVPLSVAKVLKHEGCLISLAVEGFYDRDIDTMKYAGKMERFLGERGSAEELVRVVVRMSRAMYAQLMQQTFTAPKCYPALPPRSDVEGYKEAELGMKIACGFEMIYQLKKRQCMEGKGSSWDAFMQSLERNGHFEGLLPGSYLYKRLKLNAELYYKDSSLLERESAMLSAPVQRIDEILALPESADDFKDQELPPSDDDSWLYGGEDELNAVLQERQKEMELYNSKKKQKSKEQDGPSNGSDNFDLIDISKSMQAFVTKVASYEGAEVPEDRNLKGVDFDVDLFMKDMESFVRRQGNEDTGRDVDIEEGSSSDMEFDESEDEIGDEEGAAFMHSYSDALNEELKGTTLSNTFVRANGESVKKDEGTPTATESMEEEFTPVDVDFNLVKNFLDSFSSQDGLPGPASNLLGLMGLQLPPDAPSKRK</sequence>
<evidence type="ECO:0000313" key="3">
    <source>
        <dbReference type="Proteomes" id="UP000224567"/>
    </source>
</evidence>
<dbReference type="PANTHER" id="PTHR13060:SF0">
    <property type="entry name" value="PROTEIN ECDYSONELESS HOMOLOG"/>
    <property type="match status" value="1"/>
</dbReference>
<feature type="region of interest" description="Disordered" evidence="1">
    <location>
        <begin position="512"/>
        <end position="535"/>
    </location>
</feature>
<organism evidence="2 3">
    <name type="scientific">Capsicum baccatum</name>
    <name type="common">Peruvian pepper</name>
    <dbReference type="NCBI Taxonomy" id="33114"/>
    <lineage>
        <taxon>Eukaryota</taxon>
        <taxon>Viridiplantae</taxon>
        <taxon>Streptophyta</taxon>
        <taxon>Embryophyta</taxon>
        <taxon>Tracheophyta</taxon>
        <taxon>Spermatophyta</taxon>
        <taxon>Magnoliopsida</taxon>
        <taxon>eudicotyledons</taxon>
        <taxon>Gunneridae</taxon>
        <taxon>Pentapetalae</taxon>
        <taxon>asterids</taxon>
        <taxon>lamiids</taxon>
        <taxon>Solanales</taxon>
        <taxon>Solanaceae</taxon>
        <taxon>Solanoideae</taxon>
        <taxon>Capsiceae</taxon>
        <taxon>Capsicum</taxon>
    </lineage>
</organism>
<dbReference type="OrthoDB" id="27237at2759"/>
<reference evidence="2 3" key="1">
    <citation type="journal article" date="2017" name="Genome Biol.">
        <title>New reference genome sequences of hot pepper reveal the massive evolution of plant disease-resistance genes by retroduplication.</title>
        <authorList>
            <person name="Kim S."/>
            <person name="Park J."/>
            <person name="Yeom S.I."/>
            <person name="Kim Y.M."/>
            <person name="Seo E."/>
            <person name="Kim K.T."/>
            <person name="Kim M.S."/>
            <person name="Lee J.M."/>
            <person name="Cheong K."/>
            <person name="Shin H.S."/>
            <person name="Kim S.B."/>
            <person name="Han K."/>
            <person name="Lee J."/>
            <person name="Park M."/>
            <person name="Lee H.A."/>
            <person name="Lee H.Y."/>
            <person name="Lee Y."/>
            <person name="Oh S."/>
            <person name="Lee J.H."/>
            <person name="Choi E."/>
            <person name="Choi E."/>
            <person name="Lee S.E."/>
            <person name="Jeon J."/>
            <person name="Kim H."/>
            <person name="Choi G."/>
            <person name="Song H."/>
            <person name="Lee J."/>
            <person name="Lee S.C."/>
            <person name="Kwon J.K."/>
            <person name="Lee H.Y."/>
            <person name="Koo N."/>
            <person name="Hong Y."/>
            <person name="Kim R.W."/>
            <person name="Kang W.H."/>
            <person name="Huh J.H."/>
            <person name="Kang B.C."/>
            <person name="Yang T.J."/>
            <person name="Lee Y.H."/>
            <person name="Bennetzen J.L."/>
            <person name="Choi D."/>
        </authorList>
    </citation>
    <scope>NUCLEOTIDE SEQUENCE [LARGE SCALE GENOMIC DNA]</scope>
    <source>
        <strain evidence="3">cv. PBC81</strain>
    </source>
</reference>
<dbReference type="AlphaFoldDB" id="A0A2G2VDX7"/>
<keyword evidence="3" id="KW-1185">Reference proteome</keyword>
<dbReference type="PANTHER" id="PTHR13060">
    <property type="entry name" value="SGT1 PROTEIN HSGT1 SUPPRESSOR OF GCR2"/>
    <property type="match status" value="1"/>
</dbReference>
<feature type="region of interest" description="Disordered" evidence="1">
    <location>
        <begin position="440"/>
        <end position="462"/>
    </location>
</feature>
<gene>
    <name evidence="2" type="ORF">CQW23_27538</name>
</gene>
<reference evidence="3" key="2">
    <citation type="journal article" date="2017" name="J. Anim. Genet.">
        <title>Multiple reference genome sequences of hot pepper reveal the massive evolution of plant disease resistance genes by retroduplication.</title>
        <authorList>
            <person name="Kim S."/>
            <person name="Park J."/>
            <person name="Yeom S.-I."/>
            <person name="Kim Y.-M."/>
            <person name="Seo E."/>
            <person name="Kim K.-T."/>
            <person name="Kim M.-S."/>
            <person name="Lee J.M."/>
            <person name="Cheong K."/>
            <person name="Shin H.-S."/>
            <person name="Kim S.-B."/>
            <person name="Han K."/>
            <person name="Lee J."/>
            <person name="Park M."/>
            <person name="Lee H.-A."/>
            <person name="Lee H.-Y."/>
            <person name="Lee Y."/>
            <person name="Oh S."/>
            <person name="Lee J.H."/>
            <person name="Choi E."/>
            <person name="Choi E."/>
            <person name="Lee S.E."/>
            <person name="Jeon J."/>
            <person name="Kim H."/>
            <person name="Choi G."/>
            <person name="Song H."/>
            <person name="Lee J."/>
            <person name="Lee S.-C."/>
            <person name="Kwon J.-K."/>
            <person name="Lee H.-Y."/>
            <person name="Koo N."/>
            <person name="Hong Y."/>
            <person name="Kim R.W."/>
            <person name="Kang W.-H."/>
            <person name="Huh J.H."/>
            <person name="Kang B.-C."/>
            <person name="Yang T.-J."/>
            <person name="Lee Y.-H."/>
            <person name="Bennetzen J.L."/>
            <person name="Choi D."/>
        </authorList>
    </citation>
    <scope>NUCLEOTIDE SEQUENCE [LARGE SCALE GENOMIC DNA]</scope>
    <source>
        <strain evidence="3">cv. PBC81</strain>
    </source>
</reference>
<dbReference type="GO" id="GO:0005634">
    <property type="term" value="C:nucleus"/>
    <property type="evidence" value="ECO:0007669"/>
    <property type="project" value="TreeGrafter"/>
</dbReference>
<feature type="compositionally biased region" description="Basic and acidic residues" evidence="1">
    <location>
        <begin position="512"/>
        <end position="521"/>
    </location>
</feature>
<evidence type="ECO:0000313" key="2">
    <source>
        <dbReference type="EMBL" id="PHT31201.1"/>
    </source>
</evidence>
<dbReference type="EMBL" id="MLFT02000012">
    <property type="protein sequence ID" value="PHT31201.1"/>
    <property type="molecule type" value="Genomic_DNA"/>
</dbReference>